<dbReference type="EMBL" id="BA000045">
    <property type="protein sequence ID" value="BAC91011.1"/>
    <property type="molecule type" value="Genomic_DNA"/>
</dbReference>
<organism evidence="1 2">
    <name type="scientific">Gloeobacter violaceus (strain ATCC 29082 / PCC 7421)</name>
    <dbReference type="NCBI Taxonomy" id="251221"/>
    <lineage>
        <taxon>Bacteria</taxon>
        <taxon>Bacillati</taxon>
        <taxon>Cyanobacteriota</taxon>
        <taxon>Cyanophyceae</taxon>
        <taxon>Gloeobacterales</taxon>
        <taxon>Gloeobacteraceae</taxon>
        <taxon>Gloeobacter</taxon>
    </lineage>
</organism>
<dbReference type="InParanoid" id="Q7NCA9"/>
<reference evidence="1 2" key="2">
    <citation type="journal article" date="2003" name="DNA Res.">
        <title>Complete genome structure of Gloeobacter violaceus PCC 7421, a cyanobacterium that lacks thylakoids (supplement).</title>
        <authorList>
            <person name="Nakamura Y."/>
            <person name="Kaneko T."/>
            <person name="Sato S."/>
            <person name="Mimuro M."/>
            <person name="Miyashita H."/>
            <person name="Tsuchiya T."/>
            <person name="Sasamoto S."/>
            <person name="Watanabe A."/>
            <person name="Kawashima K."/>
            <person name="Kishida Y."/>
            <person name="Kiyokawa C."/>
            <person name="Kohara M."/>
            <person name="Matsumoto M."/>
            <person name="Matsuno A."/>
            <person name="Nakazaki N."/>
            <person name="Shimpo S."/>
            <person name="Takeuchi C."/>
            <person name="Yamada M."/>
            <person name="Tabata S."/>
        </authorList>
    </citation>
    <scope>NUCLEOTIDE SEQUENCE [LARGE SCALE GENOMIC DNA]</scope>
    <source>
        <strain evidence="2">ATCC 29082 / PCC 7421</strain>
    </source>
</reference>
<dbReference type="KEGG" id="gvi:gsl3070"/>
<name>Q7NCA9_GLOVI</name>
<reference evidence="1 2" key="1">
    <citation type="journal article" date="2003" name="DNA Res.">
        <title>Complete genome structure of Gloeobacter violaceus PCC 7421, a cyanobacterium that lacks thylakoids.</title>
        <authorList>
            <person name="Nakamura Y."/>
            <person name="Kaneko T."/>
            <person name="Sato S."/>
            <person name="Mimuro M."/>
            <person name="Miyashita H."/>
            <person name="Tsuchiya T."/>
            <person name="Sasamoto S."/>
            <person name="Watanabe A."/>
            <person name="Kawashima K."/>
            <person name="Kishida Y."/>
            <person name="Kiyokawa C."/>
            <person name="Kohara M."/>
            <person name="Matsumoto M."/>
            <person name="Matsuno A."/>
            <person name="Nakazaki N."/>
            <person name="Shimpo S."/>
            <person name="Takeuchi C."/>
            <person name="Yamada M."/>
            <person name="Tabata S."/>
        </authorList>
    </citation>
    <scope>NUCLEOTIDE SEQUENCE [LARGE SCALE GENOMIC DNA]</scope>
    <source>
        <strain evidence="2">ATCC 29082 / PCC 7421</strain>
    </source>
</reference>
<dbReference type="Proteomes" id="UP000000557">
    <property type="component" value="Chromosome"/>
</dbReference>
<evidence type="ECO:0000313" key="1">
    <source>
        <dbReference type="EMBL" id="BAC91011.1"/>
    </source>
</evidence>
<proteinExistence type="predicted"/>
<evidence type="ECO:0000313" key="2">
    <source>
        <dbReference type="Proteomes" id="UP000000557"/>
    </source>
</evidence>
<keyword evidence="2" id="KW-1185">Reference proteome</keyword>
<protein>
    <submittedName>
        <fullName evidence="1">Gsl3070 protein</fullName>
    </submittedName>
</protein>
<dbReference type="EnsemblBacteria" id="BAC91011">
    <property type="protein sequence ID" value="BAC91011"/>
    <property type="gene ID" value="BAC91011"/>
</dbReference>
<dbReference type="AlphaFoldDB" id="Q7NCA9"/>
<gene>
    <name evidence="1" type="ordered locus">gsl3070</name>
</gene>
<sequence length="61" mass="6961">MAITMNDESVPRLPDPKTRERLRRSLLAAASSLREMNLELQAIEDDLLRRNAELLTSRPEG</sequence>
<dbReference type="HOGENOM" id="CLU_2916020_0_0_3"/>
<accession>Q7NCA9</accession>